<sequence>MPLLEISIVPVGTNTPSFSSDVVDAVRLIENRGLKYQVTPTSTVIEGEIPELMGVAQEIHQRTMEGGPSRVITHMTIDERADKEVGIQQQVDTVHQSLR</sequence>
<dbReference type="InterPro" id="IPR002767">
    <property type="entry name" value="Thiamine_BP"/>
</dbReference>
<keyword evidence="4" id="KW-1185">Reference proteome</keyword>
<dbReference type="NCBIfam" id="TIGR00106">
    <property type="entry name" value="MTH1187 family thiamine-binding protein"/>
    <property type="match status" value="1"/>
</dbReference>
<reference evidence="4" key="1">
    <citation type="journal article" date="2019" name="Int. J. Syst. Evol. Microbiol.">
        <title>The Global Catalogue of Microorganisms (GCM) 10K type strain sequencing project: providing services to taxonomists for standard genome sequencing and annotation.</title>
        <authorList>
            <consortium name="The Broad Institute Genomics Platform"/>
            <consortium name="The Broad Institute Genome Sequencing Center for Infectious Disease"/>
            <person name="Wu L."/>
            <person name="Ma J."/>
        </authorList>
    </citation>
    <scope>NUCLEOTIDE SEQUENCE [LARGE SCALE GENOMIC DNA]</scope>
    <source>
        <strain evidence="4">CGMCC 1.12286</strain>
    </source>
</reference>
<comment type="similarity">
    <text evidence="1">Belongs to the UPF0045 family.</text>
</comment>
<dbReference type="PANTHER" id="PTHR33777">
    <property type="entry name" value="UPF0045 PROTEIN ECM15"/>
    <property type="match status" value="1"/>
</dbReference>
<dbReference type="InterPro" id="IPR051614">
    <property type="entry name" value="UPF0045_domain"/>
</dbReference>
<organism evidence="3 4">
    <name type="scientific">Alicyclobacillus fodiniaquatilis</name>
    <dbReference type="NCBI Taxonomy" id="1661150"/>
    <lineage>
        <taxon>Bacteria</taxon>
        <taxon>Bacillati</taxon>
        <taxon>Bacillota</taxon>
        <taxon>Bacilli</taxon>
        <taxon>Bacillales</taxon>
        <taxon>Alicyclobacillaceae</taxon>
        <taxon>Alicyclobacillus</taxon>
    </lineage>
</organism>
<name>A0ABW4JBD9_9BACL</name>
<proteinExistence type="inferred from homology"/>
<protein>
    <submittedName>
        <fullName evidence="3">MTH1187 family thiamine-binding protein</fullName>
    </submittedName>
</protein>
<evidence type="ECO:0000256" key="1">
    <source>
        <dbReference type="ARBA" id="ARBA00010272"/>
    </source>
</evidence>
<evidence type="ECO:0000259" key="2">
    <source>
        <dbReference type="Pfam" id="PF01910"/>
    </source>
</evidence>
<feature type="domain" description="Thiamine-binding protein" evidence="2">
    <location>
        <begin position="5"/>
        <end position="94"/>
    </location>
</feature>
<dbReference type="Pfam" id="PF01910">
    <property type="entry name" value="Thiamine_BP"/>
    <property type="match status" value="1"/>
</dbReference>
<comment type="caution">
    <text evidence="3">The sequence shown here is derived from an EMBL/GenBank/DDBJ whole genome shotgun (WGS) entry which is preliminary data.</text>
</comment>
<dbReference type="SUPFAM" id="SSF89957">
    <property type="entry name" value="MTH1187/YkoF-like"/>
    <property type="match status" value="1"/>
</dbReference>
<dbReference type="InterPro" id="IPR029756">
    <property type="entry name" value="MTH1187/YkoF-like"/>
</dbReference>
<dbReference type="EMBL" id="JBHUCX010000002">
    <property type="protein sequence ID" value="MFD1673213.1"/>
    <property type="molecule type" value="Genomic_DNA"/>
</dbReference>
<gene>
    <name evidence="3" type="ORF">ACFSB2_00570</name>
</gene>
<evidence type="ECO:0000313" key="3">
    <source>
        <dbReference type="EMBL" id="MFD1673213.1"/>
    </source>
</evidence>
<dbReference type="Gene3D" id="3.30.70.930">
    <property type="match status" value="1"/>
</dbReference>
<accession>A0ABW4JBD9</accession>
<dbReference type="Proteomes" id="UP001597079">
    <property type="component" value="Unassembled WGS sequence"/>
</dbReference>
<evidence type="ECO:0000313" key="4">
    <source>
        <dbReference type="Proteomes" id="UP001597079"/>
    </source>
</evidence>
<dbReference type="PANTHER" id="PTHR33777:SF1">
    <property type="entry name" value="UPF0045 PROTEIN ECM15"/>
    <property type="match status" value="1"/>
</dbReference>
<dbReference type="RefSeq" id="WP_377940561.1">
    <property type="nucleotide sequence ID" value="NZ_JBHUCX010000002.1"/>
</dbReference>